<evidence type="ECO:0000256" key="1">
    <source>
        <dbReference type="ARBA" id="ARBA00022801"/>
    </source>
</evidence>
<dbReference type="InterPro" id="IPR036412">
    <property type="entry name" value="HAD-like_sf"/>
</dbReference>
<evidence type="ECO:0000313" key="2">
    <source>
        <dbReference type="EMBL" id="KAL2052208.1"/>
    </source>
</evidence>
<dbReference type="NCBIfam" id="TIGR01493">
    <property type="entry name" value="HAD-SF-IA-v2"/>
    <property type="match status" value="1"/>
</dbReference>
<dbReference type="Gene3D" id="1.10.150.240">
    <property type="entry name" value="Putative phosphatase, domain 2"/>
    <property type="match status" value="1"/>
</dbReference>
<name>A0ABR4B8Q0_9LECA</name>
<dbReference type="InterPro" id="IPR023214">
    <property type="entry name" value="HAD_sf"/>
</dbReference>
<dbReference type="EMBL" id="JBHFEH010000029">
    <property type="protein sequence ID" value="KAL2052208.1"/>
    <property type="molecule type" value="Genomic_DNA"/>
</dbReference>
<dbReference type="PANTHER" id="PTHR43316:SF3">
    <property type="entry name" value="HALOACID DEHALOGENASE, TYPE II (AFU_ORTHOLOGUE AFUA_2G07750)-RELATED"/>
    <property type="match status" value="1"/>
</dbReference>
<dbReference type="PRINTS" id="PR00413">
    <property type="entry name" value="HADHALOGNASE"/>
</dbReference>
<sequence>MAESVTAPSDPKALIFDLIGTCCDWYSSILPALQAAPSIPALPANVLPQLAADWRAGFFHEVDTRRQAGQPLEDIDVTHRRVLNWLLLERGVTPAQWDDGVRNALVMAWHNQKSWPDVADALERLKQKHFVVVLANGSTRLQLDIIKSSGLSFHTLFSSQLLGKTKPDAGIYRKALELMQVSQSEAIMVAAHAYDLRAAKKVGMSTVYIKRSTEDLTENTGTLRKDVDFFIDGTKGSKDCGLGELATILGA</sequence>
<gene>
    <name evidence="2" type="ORF">ABVK25_007650</name>
</gene>
<dbReference type="PANTHER" id="PTHR43316">
    <property type="entry name" value="HYDROLASE, HALOACID DELAHOGENASE-RELATED"/>
    <property type="match status" value="1"/>
</dbReference>
<dbReference type="SUPFAM" id="SSF56784">
    <property type="entry name" value="HAD-like"/>
    <property type="match status" value="1"/>
</dbReference>
<accession>A0ABR4B8Q0</accession>
<keyword evidence="3" id="KW-1185">Reference proteome</keyword>
<dbReference type="Pfam" id="PF00702">
    <property type="entry name" value="Hydrolase"/>
    <property type="match status" value="1"/>
</dbReference>
<dbReference type="InterPro" id="IPR006439">
    <property type="entry name" value="HAD-SF_hydro_IA"/>
</dbReference>
<proteinExistence type="predicted"/>
<keyword evidence="1" id="KW-0378">Hydrolase</keyword>
<reference evidence="2 3" key="1">
    <citation type="submission" date="2024-09" db="EMBL/GenBank/DDBJ databases">
        <title>Rethinking Asexuality: The Enigmatic Case of Functional Sexual Genes in Lepraria (Stereocaulaceae).</title>
        <authorList>
            <person name="Doellman M."/>
            <person name="Sun Y."/>
            <person name="Barcenas-Pena A."/>
            <person name="Lumbsch H.T."/>
            <person name="Grewe F."/>
        </authorList>
    </citation>
    <scope>NUCLEOTIDE SEQUENCE [LARGE SCALE GENOMIC DNA]</scope>
    <source>
        <strain evidence="2 3">Grewe 0041</strain>
    </source>
</reference>
<dbReference type="InterPro" id="IPR051540">
    <property type="entry name" value="S-2-haloacid_dehalogenase"/>
</dbReference>
<comment type="caution">
    <text evidence="2">The sequence shown here is derived from an EMBL/GenBank/DDBJ whole genome shotgun (WGS) entry which is preliminary data.</text>
</comment>
<protein>
    <recommendedName>
        <fullName evidence="4">Haloacid dehalogenase</fullName>
    </recommendedName>
</protein>
<evidence type="ECO:0008006" key="4">
    <source>
        <dbReference type="Google" id="ProtNLM"/>
    </source>
</evidence>
<dbReference type="Gene3D" id="3.40.50.1000">
    <property type="entry name" value="HAD superfamily/HAD-like"/>
    <property type="match status" value="1"/>
</dbReference>
<dbReference type="InterPro" id="IPR023198">
    <property type="entry name" value="PGP-like_dom2"/>
</dbReference>
<dbReference type="Proteomes" id="UP001590951">
    <property type="component" value="Unassembled WGS sequence"/>
</dbReference>
<organism evidence="2 3">
    <name type="scientific">Lepraria finkii</name>
    <dbReference type="NCBI Taxonomy" id="1340010"/>
    <lineage>
        <taxon>Eukaryota</taxon>
        <taxon>Fungi</taxon>
        <taxon>Dikarya</taxon>
        <taxon>Ascomycota</taxon>
        <taxon>Pezizomycotina</taxon>
        <taxon>Lecanoromycetes</taxon>
        <taxon>OSLEUM clade</taxon>
        <taxon>Lecanoromycetidae</taxon>
        <taxon>Lecanorales</taxon>
        <taxon>Lecanorineae</taxon>
        <taxon>Stereocaulaceae</taxon>
        <taxon>Lepraria</taxon>
    </lineage>
</organism>
<evidence type="ECO:0000313" key="3">
    <source>
        <dbReference type="Proteomes" id="UP001590951"/>
    </source>
</evidence>